<evidence type="ECO:0000313" key="4">
    <source>
        <dbReference type="Proteomes" id="UP000315295"/>
    </source>
</evidence>
<reference evidence="3 4" key="1">
    <citation type="journal article" date="2019" name="G3 (Bethesda)">
        <title>Sequencing of a Wild Apple (Malus baccata) Genome Unravels the Differences Between Cultivated and Wild Apple Species Regarding Disease Resistance and Cold Tolerance.</title>
        <authorList>
            <person name="Chen X."/>
        </authorList>
    </citation>
    <scope>NUCLEOTIDE SEQUENCE [LARGE SCALE GENOMIC DNA]</scope>
    <source>
        <strain evidence="4">cv. Shandingzi</strain>
        <tissue evidence="3">Leaves</tissue>
    </source>
</reference>
<keyword evidence="4" id="KW-1185">Reference proteome</keyword>
<gene>
    <name evidence="3" type="ORF">C1H46_016224</name>
</gene>
<dbReference type="PANTHER" id="PTHR33595:SF4">
    <property type="entry name" value="EMB|CAB62340.1"/>
    <property type="match status" value="1"/>
</dbReference>
<comment type="caution">
    <text evidence="3">The sequence shown here is derived from an EMBL/GenBank/DDBJ whole genome shotgun (WGS) entry which is preliminary data.</text>
</comment>
<feature type="compositionally biased region" description="Low complexity" evidence="1">
    <location>
        <begin position="37"/>
        <end position="50"/>
    </location>
</feature>
<dbReference type="Proteomes" id="UP000315295">
    <property type="component" value="Unassembled WGS sequence"/>
</dbReference>
<accession>A0A540MIV7</accession>
<protein>
    <recommendedName>
        <fullName evidence="2">DUF7950 domain-containing protein</fullName>
    </recommendedName>
</protein>
<sequence length="298" mass="33099">MDARDGWHVPYGETGALDKAIINRTMIRFRPIAPKPADGGSSSGTTSADGKTVLSASKRVKRKYIRVAKNPINNNGARKIINSRSSTEDNPTAVVTLQLMPEKTDSRDFSGSGSWCTSVDPTVVKTSDNRDLPTWMNLNPKMNWSVWNKDTRSGTDRTAVVPRVAAVDSWVTVESVTDTCMDVRGLGCTDVEKLKSLDKDTCPGFTSDGLNRVQWVNEAYKRMVNYVEGQSPPAEVVVRLATKESLPYTHPAFSCRVRLQYFTRQKEKCSKMVPCDVWRMECGLAWRLDIKAALSLGL</sequence>
<name>A0A540MIV7_MALBA</name>
<evidence type="ECO:0000259" key="2">
    <source>
        <dbReference type="Pfam" id="PF25821"/>
    </source>
</evidence>
<organism evidence="3 4">
    <name type="scientific">Malus baccata</name>
    <name type="common">Siberian crab apple</name>
    <name type="synonym">Pyrus baccata</name>
    <dbReference type="NCBI Taxonomy" id="106549"/>
    <lineage>
        <taxon>Eukaryota</taxon>
        <taxon>Viridiplantae</taxon>
        <taxon>Streptophyta</taxon>
        <taxon>Embryophyta</taxon>
        <taxon>Tracheophyta</taxon>
        <taxon>Spermatophyta</taxon>
        <taxon>Magnoliopsida</taxon>
        <taxon>eudicotyledons</taxon>
        <taxon>Gunneridae</taxon>
        <taxon>Pentapetalae</taxon>
        <taxon>rosids</taxon>
        <taxon>fabids</taxon>
        <taxon>Rosales</taxon>
        <taxon>Rosaceae</taxon>
        <taxon>Amygdaloideae</taxon>
        <taxon>Maleae</taxon>
        <taxon>Malus</taxon>
    </lineage>
</organism>
<evidence type="ECO:0000256" key="1">
    <source>
        <dbReference type="SAM" id="MobiDB-lite"/>
    </source>
</evidence>
<feature type="region of interest" description="Disordered" evidence="1">
    <location>
        <begin position="32"/>
        <end position="53"/>
    </location>
</feature>
<dbReference type="InterPro" id="IPR057710">
    <property type="entry name" value="DUF7950"/>
</dbReference>
<dbReference type="EMBL" id="VIEB01000258">
    <property type="protein sequence ID" value="TQD98102.1"/>
    <property type="molecule type" value="Genomic_DNA"/>
</dbReference>
<dbReference type="PANTHER" id="PTHR33595">
    <property type="entry name" value="VON WILLEBRAND FACTOR A DOMAIN PROTEIN"/>
    <property type="match status" value="1"/>
</dbReference>
<dbReference type="STRING" id="106549.A0A540MIV7"/>
<evidence type="ECO:0000313" key="3">
    <source>
        <dbReference type="EMBL" id="TQD98102.1"/>
    </source>
</evidence>
<proteinExistence type="predicted"/>
<dbReference type="Pfam" id="PF25821">
    <property type="entry name" value="DUF7950"/>
    <property type="match status" value="1"/>
</dbReference>
<dbReference type="AlphaFoldDB" id="A0A540MIV7"/>
<feature type="domain" description="DUF7950" evidence="2">
    <location>
        <begin position="167"/>
        <end position="295"/>
    </location>
</feature>